<feature type="region of interest" description="Disordered" evidence="1">
    <location>
        <begin position="1"/>
        <end position="46"/>
    </location>
</feature>
<evidence type="ECO:0000259" key="2">
    <source>
        <dbReference type="PROSITE" id="PS00036"/>
    </source>
</evidence>
<reference evidence="3 4" key="1">
    <citation type="submission" date="2020-01" db="EMBL/GenBank/DDBJ databases">
        <title>Identification and distribution of gene clusters putatively required for synthesis of sphingolipid metabolism inhibitors in phylogenetically diverse species of the filamentous fungus Fusarium.</title>
        <authorList>
            <person name="Kim H.-S."/>
            <person name="Busman M."/>
            <person name="Brown D.W."/>
            <person name="Divon H."/>
            <person name="Uhlig S."/>
            <person name="Proctor R.H."/>
        </authorList>
    </citation>
    <scope>NUCLEOTIDE SEQUENCE [LARGE SCALE GENOMIC DNA]</scope>
    <source>
        <strain evidence="3 4">NRRL 20459</strain>
    </source>
</reference>
<dbReference type="PANTHER" id="PTHR38116:SF5">
    <property type="entry name" value="BZIP DOMAIN-CONTAINING PROTEIN"/>
    <property type="match status" value="1"/>
</dbReference>
<dbReference type="PROSITE" id="PS00036">
    <property type="entry name" value="BZIP_BASIC"/>
    <property type="match status" value="1"/>
</dbReference>
<protein>
    <recommendedName>
        <fullName evidence="2">BZIP domain-containing protein</fullName>
    </recommendedName>
</protein>
<dbReference type="Proteomes" id="UP000554235">
    <property type="component" value="Unassembled WGS sequence"/>
</dbReference>
<dbReference type="OrthoDB" id="5973539at2759"/>
<evidence type="ECO:0000313" key="3">
    <source>
        <dbReference type="EMBL" id="KAF4447113.1"/>
    </source>
</evidence>
<dbReference type="InterPro" id="IPR004827">
    <property type="entry name" value="bZIP"/>
</dbReference>
<keyword evidence="4" id="KW-1185">Reference proteome</keyword>
<sequence length="288" mass="32376">MKSNESLGVCLPAPTARRTAPKRNPQKRQQQNQRAQKKYRQRQKERLSELEAQVALLVSTEKPSLNRSVQPVEKTDVEITSDPSQTISSDFAPDLPYTNSTVTVSDFAVHHWQLSLFDCGCQTPHVKLRTRRGEPTQALAVASLNLLPDPSANHLRVEVLCIISAFQHNCFQLGVSDIMSCEDGVSLFFRQMSSDTCASEMLISAVQQLFQTLKPDLRPTREQIVFSHHPSIDILPFPTLRQNILQYTGLIDEDEFFDDFLHEAKCWGRSSSAISNGFDAGLGMSWDV</sequence>
<name>A0A8H4KCP2_9HYPO</name>
<dbReference type="PANTHER" id="PTHR38116">
    <property type="entry name" value="CHROMOSOME 7, WHOLE GENOME SHOTGUN SEQUENCE"/>
    <property type="match status" value="1"/>
</dbReference>
<dbReference type="AlphaFoldDB" id="A0A8H4KCP2"/>
<dbReference type="InterPro" id="IPR046347">
    <property type="entry name" value="bZIP_sf"/>
</dbReference>
<dbReference type="EMBL" id="JAADYS010003453">
    <property type="protein sequence ID" value="KAF4447113.1"/>
    <property type="molecule type" value="Genomic_DNA"/>
</dbReference>
<gene>
    <name evidence="3" type="ORF">FALBO_16985</name>
</gene>
<dbReference type="GO" id="GO:0003700">
    <property type="term" value="F:DNA-binding transcription factor activity"/>
    <property type="evidence" value="ECO:0007669"/>
    <property type="project" value="InterPro"/>
</dbReference>
<dbReference type="Pfam" id="PF11905">
    <property type="entry name" value="DUF3425"/>
    <property type="match status" value="1"/>
</dbReference>
<proteinExistence type="predicted"/>
<accession>A0A8H4KCP2</accession>
<dbReference type="InterPro" id="IPR021833">
    <property type="entry name" value="DUF3425"/>
</dbReference>
<organism evidence="3 4">
    <name type="scientific">Fusarium albosuccineum</name>
    <dbReference type="NCBI Taxonomy" id="1237068"/>
    <lineage>
        <taxon>Eukaryota</taxon>
        <taxon>Fungi</taxon>
        <taxon>Dikarya</taxon>
        <taxon>Ascomycota</taxon>
        <taxon>Pezizomycotina</taxon>
        <taxon>Sordariomycetes</taxon>
        <taxon>Hypocreomycetidae</taxon>
        <taxon>Hypocreales</taxon>
        <taxon>Nectriaceae</taxon>
        <taxon>Fusarium</taxon>
        <taxon>Fusarium decemcellulare species complex</taxon>
    </lineage>
</organism>
<comment type="caution">
    <text evidence="3">The sequence shown here is derived from an EMBL/GenBank/DDBJ whole genome shotgun (WGS) entry which is preliminary data.</text>
</comment>
<dbReference type="SUPFAM" id="SSF57959">
    <property type="entry name" value="Leucine zipper domain"/>
    <property type="match status" value="1"/>
</dbReference>
<evidence type="ECO:0000313" key="4">
    <source>
        <dbReference type="Proteomes" id="UP000554235"/>
    </source>
</evidence>
<dbReference type="Gene3D" id="1.20.5.170">
    <property type="match status" value="1"/>
</dbReference>
<feature type="domain" description="BZIP" evidence="2">
    <location>
        <begin position="27"/>
        <end position="42"/>
    </location>
</feature>
<evidence type="ECO:0000256" key="1">
    <source>
        <dbReference type="SAM" id="MobiDB-lite"/>
    </source>
</evidence>
<dbReference type="CDD" id="cd14688">
    <property type="entry name" value="bZIP_YAP"/>
    <property type="match status" value="1"/>
</dbReference>